<reference evidence="3" key="1">
    <citation type="journal article" date="2019" name="Int. J. Syst. Evol. Microbiol.">
        <title>The Global Catalogue of Microorganisms (GCM) 10K type strain sequencing project: providing services to taxonomists for standard genome sequencing and annotation.</title>
        <authorList>
            <consortium name="The Broad Institute Genomics Platform"/>
            <consortium name="The Broad Institute Genome Sequencing Center for Infectious Disease"/>
            <person name="Wu L."/>
            <person name="Ma J."/>
        </authorList>
    </citation>
    <scope>NUCLEOTIDE SEQUENCE [LARGE SCALE GENOMIC DNA]</scope>
    <source>
        <strain evidence="3">JCM 17979</strain>
    </source>
</reference>
<keyword evidence="1" id="KW-1133">Transmembrane helix</keyword>
<organism evidence="2 3">
    <name type="scientific">Actinomycetospora chlora</name>
    <dbReference type="NCBI Taxonomy" id="663608"/>
    <lineage>
        <taxon>Bacteria</taxon>
        <taxon>Bacillati</taxon>
        <taxon>Actinomycetota</taxon>
        <taxon>Actinomycetes</taxon>
        <taxon>Pseudonocardiales</taxon>
        <taxon>Pseudonocardiaceae</taxon>
        <taxon>Actinomycetospora</taxon>
    </lineage>
</organism>
<dbReference type="RefSeq" id="WP_345424724.1">
    <property type="nucleotide sequence ID" value="NZ_BAABHO010000083.1"/>
</dbReference>
<protein>
    <recommendedName>
        <fullName evidence="4">DUF2752 domain-containing protein</fullName>
    </recommendedName>
</protein>
<sequence>MSSLDRVIGVAAAYVGVAAVAGGRRGPTVCPYRLLTRRSCPACGLTRSIGRASRLDLAGARAHHPAGAALLVAVPVMAALRLSSRRR</sequence>
<evidence type="ECO:0000256" key="1">
    <source>
        <dbReference type="SAM" id="Phobius"/>
    </source>
</evidence>
<feature type="transmembrane region" description="Helical" evidence="1">
    <location>
        <begin position="62"/>
        <end position="82"/>
    </location>
</feature>
<dbReference type="EMBL" id="BAABHO010000083">
    <property type="protein sequence ID" value="GAA4812819.1"/>
    <property type="molecule type" value="Genomic_DNA"/>
</dbReference>
<keyword evidence="1" id="KW-0812">Transmembrane</keyword>
<keyword evidence="3" id="KW-1185">Reference proteome</keyword>
<keyword evidence="1" id="KW-0472">Membrane</keyword>
<name>A0ABP9CQ23_9PSEU</name>
<evidence type="ECO:0000313" key="2">
    <source>
        <dbReference type="EMBL" id="GAA4812819.1"/>
    </source>
</evidence>
<gene>
    <name evidence="2" type="ORF">GCM10023200_58250</name>
</gene>
<comment type="caution">
    <text evidence="2">The sequence shown here is derived from an EMBL/GenBank/DDBJ whole genome shotgun (WGS) entry which is preliminary data.</text>
</comment>
<evidence type="ECO:0000313" key="3">
    <source>
        <dbReference type="Proteomes" id="UP001500928"/>
    </source>
</evidence>
<accession>A0ABP9CQ23</accession>
<dbReference type="InterPro" id="IPR021215">
    <property type="entry name" value="DUF2752"/>
</dbReference>
<evidence type="ECO:0008006" key="4">
    <source>
        <dbReference type="Google" id="ProtNLM"/>
    </source>
</evidence>
<dbReference type="Proteomes" id="UP001500928">
    <property type="component" value="Unassembled WGS sequence"/>
</dbReference>
<dbReference type="Pfam" id="PF10825">
    <property type="entry name" value="DUF2752"/>
    <property type="match status" value="1"/>
</dbReference>
<proteinExistence type="predicted"/>